<evidence type="ECO:0000256" key="1">
    <source>
        <dbReference type="SAM" id="MobiDB-lite"/>
    </source>
</evidence>
<comment type="caution">
    <text evidence="3">The sequence shown here is derived from an EMBL/GenBank/DDBJ whole genome shotgun (WGS) entry which is preliminary data.</text>
</comment>
<dbReference type="EMBL" id="BRZM01001079">
    <property type="protein sequence ID" value="GLD72519.1"/>
    <property type="molecule type" value="Genomic_DNA"/>
</dbReference>
<dbReference type="AlphaFoldDB" id="A0AAD3NI78"/>
<keyword evidence="4" id="KW-1185">Reference proteome</keyword>
<evidence type="ECO:0000313" key="3">
    <source>
        <dbReference type="EMBL" id="GLD72519.1"/>
    </source>
</evidence>
<proteinExistence type="predicted"/>
<feature type="signal peptide" evidence="2">
    <location>
        <begin position="1"/>
        <end position="19"/>
    </location>
</feature>
<dbReference type="Proteomes" id="UP001279410">
    <property type="component" value="Unassembled WGS sequence"/>
</dbReference>
<name>A0AAD3NI78_LATJO</name>
<reference evidence="3" key="1">
    <citation type="submission" date="2022-08" db="EMBL/GenBank/DDBJ databases">
        <title>Genome sequencing of akame (Lates japonicus).</title>
        <authorList>
            <person name="Hashiguchi Y."/>
            <person name="Takahashi H."/>
        </authorList>
    </citation>
    <scope>NUCLEOTIDE SEQUENCE</scope>
    <source>
        <strain evidence="3">Kochi</strain>
    </source>
</reference>
<evidence type="ECO:0000313" key="4">
    <source>
        <dbReference type="Proteomes" id="UP001279410"/>
    </source>
</evidence>
<organism evidence="3 4">
    <name type="scientific">Lates japonicus</name>
    <name type="common">Japanese lates</name>
    <dbReference type="NCBI Taxonomy" id="270547"/>
    <lineage>
        <taxon>Eukaryota</taxon>
        <taxon>Metazoa</taxon>
        <taxon>Chordata</taxon>
        <taxon>Craniata</taxon>
        <taxon>Vertebrata</taxon>
        <taxon>Euteleostomi</taxon>
        <taxon>Actinopterygii</taxon>
        <taxon>Neopterygii</taxon>
        <taxon>Teleostei</taxon>
        <taxon>Neoteleostei</taxon>
        <taxon>Acanthomorphata</taxon>
        <taxon>Carangaria</taxon>
        <taxon>Carangaria incertae sedis</taxon>
        <taxon>Centropomidae</taxon>
        <taxon>Lates</taxon>
    </lineage>
</organism>
<gene>
    <name evidence="3" type="ORF">AKAME5_002384400</name>
</gene>
<keyword evidence="3" id="KW-0675">Receptor</keyword>
<protein>
    <submittedName>
        <fullName evidence="3">Activin receptor type-2A isoform X3</fullName>
    </submittedName>
</protein>
<feature type="region of interest" description="Disordered" evidence="1">
    <location>
        <begin position="26"/>
        <end position="63"/>
    </location>
</feature>
<feature type="compositionally biased region" description="Polar residues" evidence="1">
    <location>
        <begin position="26"/>
        <end position="39"/>
    </location>
</feature>
<sequence length="93" mass="9867">MGSATKLAFSVFLISCSSGESAVTTPVQAGEIQTPTPLSSGAIRPRPRSVHYTSSSSFSSSLGGRARVGERQRLCVPVSLVKLNLVYLQLKKQ</sequence>
<keyword evidence="2" id="KW-0732">Signal</keyword>
<feature type="non-terminal residue" evidence="3">
    <location>
        <position position="1"/>
    </location>
</feature>
<feature type="chain" id="PRO_5041904876" evidence="2">
    <location>
        <begin position="20"/>
        <end position="93"/>
    </location>
</feature>
<accession>A0AAD3NI78</accession>
<evidence type="ECO:0000256" key="2">
    <source>
        <dbReference type="SAM" id="SignalP"/>
    </source>
</evidence>